<dbReference type="GeneID" id="93426773"/>
<evidence type="ECO:0000259" key="2">
    <source>
        <dbReference type="Pfam" id="PF03703"/>
    </source>
</evidence>
<dbReference type="eggNOG" id="COG3428">
    <property type="taxonomic scope" value="Bacteria"/>
</dbReference>
<evidence type="ECO:0000313" key="4">
    <source>
        <dbReference type="Proteomes" id="UP000029629"/>
    </source>
</evidence>
<keyword evidence="1" id="KW-0812">Transmembrane</keyword>
<comment type="caution">
    <text evidence="3">The sequence shown here is derived from an EMBL/GenBank/DDBJ whole genome shotgun (WGS) entry which is preliminary data.</text>
</comment>
<dbReference type="OrthoDB" id="3378680at2"/>
<sequence>MASYVEGALTKGEQVVYKGKVSIWSLAPLLLLGFIFLAFYGLGLLFWAVAAIRYLTTELAITNKRVIAKFGLISRSTIEINLQKIESIQVNQGILGRIFNFGSIVVSGAGNPQAPIPGISSPLQFRREFVDTQESNGQPQVAVQSAQA</sequence>
<name>A0A095YJC3_9BURK</name>
<evidence type="ECO:0000313" key="3">
    <source>
        <dbReference type="EMBL" id="KGF22236.1"/>
    </source>
</evidence>
<dbReference type="Proteomes" id="UP000029629">
    <property type="component" value="Unassembled WGS sequence"/>
</dbReference>
<dbReference type="Pfam" id="PF03703">
    <property type="entry name" value="bPH_2"/>
    <property type="match status" value="1"/>
</dbReference>
<dbReference type="PANTHER" id="PTHR37938:SF1">
    <property type="entry name" value="BLL0215 PROTEIN"/>
    <property type="match status" value="1"/>
</dbReference>
<gene>
    <name evidence="3" type="ORF">HMPREF2130_12115</name>
</gene>
<keyword evidence="4" id="KW-1185">Reference proteome</keyword>
<feature type="domain" description="YdbS-like PH" evidence="2">
    <location>
        <begin position="54"/>
        <end position="122"/>
    </location>
</feature>
<feature type="transmembrane region" description="Helical" evidence="1">
    <location>
        <begin position="29"/>
        <end position="55"/>
    </location>
</feature>
<dbReference type="AlphaFoldDB" id="A0A095YJC3"/>
<accession>A0A095YJC3</accession>
<proteinExistence type="predicted"/>
<evidence type="ECO:0000256" key="1">
    <source>
        <dbReference type="SAM" id="Phobius"/>
    </source>
</evidence>
<protein>
    <submittedName>
        <fullName evidence="3">Membrane protein</fullName>
    </submittedName>
</protein>
<organism evidence="3 4">
    <name type="scientific">Oligella urethralis DNF00040</name>
    <dbReference type="NCBI Taxonomy" id="1401065"/>
    <lineage>
        <taxon>Bacteria</taxon>
        <taxon>Pseudomonadati</taxon>
        <taxon>Pseudomonadota</taxon>
        <taxon>Betaproteobacteria</taxon>
        <taxon>Burkholderiales</taxon>
        <taxon>Alcaligenaceae</taxon>
        <taxon>Oligella</taxon>
    </lineage>
</organism>
<dbReference type="PANTHER" id="PTHR37938">
    <property type="entry name" value="BLL0215 PROTEIN"/>
    <property type="match status" value="1"/>
</dbReference>
<keyword evidence="1" id="KW-0472">Membrane</keyword>
<keyword evidence="1" id="KW-1133">Transmembrane helix</keyword>
<dbReference type="InterPro" id="IPR005182">
    <property type="entry name" value="YdbS-like_PH"/>
</dbReference>
<reference evidence="3 4" key="1">
    <citation type="submission" date="2014-07" db="EMBL/GenBank/DDBJ databases">
        <authorList>
            <person name="McCorrison J."/>
            <person name="Sanka R."/>
            <person name="Torralba M."/>
            <person name="Gillis M."/>
            <person name="Haft D.H."/>
            <person name="Methe B."/>
            <person name="Sutton G."/>
            <person name="Nelson K.E."/>
        </authorList>
    </citation>
    <scope>NUCLEOTIDE SEQUENCE [LARGE SCALE GENOMIC DNA]</scope>
    <source>
        <strain evidence="3 4">DNF00040</strain>
    </source>
</reference>
<dbReference type="RefSeq" id="WP_018025326.1">
    <property type="nucleotide sequence ID" value="NZ_JRNI01000166.1"/>
</dbReference>
<dbReference type="EMBL" id="JRNI01000166">
    <property type="protein sequence ID" value="KGF22236.1"/>
    <property type="molecule type" value="Genomic_DNA"/>
</dbReference>